<dbReference type="InterPro" id="IPR001584">
    <property type="entry name" value="Integrase_cat-core"/>
</dbReference>
<keyword evidence="2" id="KW-0808">Transferase</keyword>
<dbReference type="PANTHER" id="PTHR37984:SF5">
    <property type="entry name" value="PROTEIN NYNRIN-LIKE"/>
    <property type="match status" value="1"/>
</dbReference>
<dbReference type="GO" id="GO:0003964">
    <property type="term" value="F:RNA-directed DNA polymerase activity"/>
    <property type="evidence" value="ECO:0007669"/>
    <property type="project" value="UniProtKB-KW"/>
</dbReference>
<dbReference type="WBParaSite" id="SVE_0831000.1">
    <property type="protein sequence ID" value="SVE_0831000.1"/>
    <property type="gene ID" value="SVE_0831000"/>
</dbReference>
<dbReference type="GO" id="GO:0042575">
    <property type="term" value="C:DNA polymerase complex"/>
    <property type="evidence" value="ECO:0007669"/>
    <property type="project" value="UniProtKB-ARBA"/>
</dbReference>
<evidence type="ECO:0000259" key="8">
    <source>
        <dbReference type="PROSITE" id="PS50994"/>
    </source>
</evidence>
<keyword evidence="3" id="KW-0548">Nucleotidyltransferase</keyword>
<dbReference type="SUPFAM" id="SSF56672">
    <property type="entry name" value="DNA/RNA polymerases"/>
    <property type="match status" value="1"/>
</dbReference>
<dbReference type="PROSITE" id="PS50994">
    <property type="entry name" value="INTEGRASE"/>
    <property type="match status" value="1"/>
</dbReference>
<dbReference type="GO" id="GO:0004519">
    <property type="term" value="F:endonuclease activity"/>
    <property type="evidence" value="ECO:0007669"/>
    <property type="project" value="UniProtKB-KW"/>
</dbReference>
<evidence type="ECO:0000256" key="4">
    <source>
        <dbReference type="ARBA" id="ARBA00022722"/>
    </source>
</evidence>
<proteinExistence type="predicted"/>
<dbReference type="InterPro" id="IPR043502">
    <property type="entry name" value="DNA/RNA_pol_sf"/>
</dbReference>
<reference evidence="9" key="1">
    <citation type="submission" date="2014-07" db="EMBL/GenBank/DDBJ databases">
        <authorList>
            <person name="Martin A.A"/>
            <person name="De Silva N."/>
        </authorList>
    </citation>
    <scope>NUCLEOTIDE SEQUENCE</scope>
</reference>
<dbReference type="EC" id="2.7.7.49" evidence="1"/>
<sequence length="453" mass="52155">MDPSKPLIMVVESSNKAVGGYLYQEEGSERYILGHFCNVLGPTIKARSPSYLELKSIAVGVDKFKNLITGRTLYIHTDYKPLSALLHSKSITQPKHFELMSSINQYATEIKYLPGNENTLADLLSRPNTISNISKCYAVLKTTSQERDAMSKIIMEDQKDLKDFDIELKRMKFKKGRDDKLELPLSRNESILKLIEMYHEKYAHISARKMEELIKSRYLIQNLRQHINKYLEGCVICQKVKNDECLRPELKTISYPDETWEIVASDILVIPQHGKVIQFICTLSRFWISVLLENLTAENTITIAIQEIFSRFGSPKKVIIDRGTNYKNSDMEKLCDTFNIELHYCTSDHKTSNSIAKRSFRTMRNILMKLKCISDQNVTFDLKLAINYAAFIYNISVNDTTRKTPFQVMFGREPNNIDIIGMEIGLSENITVEKIKMLRTSARITFEIPQRSA</sequence>
<dbReference type="GO" id="GO:0016787">
    <property type="term" value="F:hydrolase activity"/>
    <property type="evidence" value="ECO:0007669"/>
    <property type="project" value="UniProtKB-KW"/>
</dbReference>
<feature type="domain" description="Integrase catalytic" evidence="8">
    <location>
        <begin position="252"/>
        <end position="413"/>
    </location>
</feature>
<dbReference type="Gene3D" id="3.30.420.10">
    <property type="entry name" value="Ribonuclease H-like superfamily/Ribonuclease H"/>
    <property type="match status" value="1"/>
</dbReference>
<protein>
    <recommendedName>
        <fullName evidence="1">RNA-directed DNA polymerase</fullName>
        <ecNumber evidence="1">2.7.7.49</ecNumber>
    </recommendedName>
</protein>
<dbReference type="InterPro" id="IPR050951">
    <property type="entry name" value="Retrovirus_Pol_polyprotein"/>
</dbReference>
<evidence type="ECO:0000256" key="7">
    <source>
        <dbReference type="ARBA" id="ARBA00022918"/>
    </source>
</evidence>
<reference evidence="10" key="2">
    <citation type="submission" date="2015-08" db="UniProtKB">
        <authorList>
            <consortium name="WormBaseParasite"/>
        </authorList>
    </citation>
    <scope>IDENTIFICATION</scope>
</reference>
<keyword evidence="5" id="KW-0255">Endonuclease</keyword>
<accession>A0A0K0FHE7</accession>
<dbReference type="InterPro" id="IPR036397">
    <property type="entry name" value="RNaseH_sf"/>
</dbReference>
<keyword evidence="4" id="KW-0540">Nuclease</keyword>
<dbReference type="STRING" id="75913.A0A0K0FHE7"/>
<dbReference type="InterPro" id="IPR041373">
    <property type="entry name" value="RT_RNaseH"/>
</dbReference>
<evidence type="ECO:0000256" key="5">
    <source>
        <dbReference type="ARBA" id="ARBA00022759"/>
    </source>
</evidence>
<dbReference type="InterPro" id="IPR041588">
    <property type="entry name" value="Integrase_H2C2"/>
</dbReference>
<dbReference type="Proteomes" id="UP000035680">
    <property type="component" value="Unassembled WGS sequence"/>
</dbReference>
<keyword evidence="7" id="KW-0695">RNA-directed DNA polymerase</keyword>
<dbReference type="SUPFAM" id="SSF53098">
    <property type="entry name" value="Ribonuclease H-like"/>
    <property type="match status" value="1"/>
</dbReference>
<dbReference type="AlphaFoldDB" id="A0A0K0FHE7"/>
<evidence type="ECO:0000256" key="2">
    <source>
        <dbReference type="ARBA" id="ARBA00022679"/>
    </source>
</evidence>
<dbReference type="Pfam" id="PF17917">
    <property type="entry name" value="RT_RNaseH"/>
    <property type="match status" value="1"/>
</dbReference>
<dbReference type="GO" id="GO:0015074">
    <property type="term" value="P:DNA integration"/>
    <property type="evidence" value="ECO:0007669"/>
    <property type="project" value="InterPro"/>
</dbReference>
<evidence type="ECO:0000256" key="6">
    <source>
        <dbReference type="ARBA" id="ARBA00022801"/>
    </source>
</evidence>
<keyword evidence="6" id="KW-0378">Hydrolase</keyword>
<keyword evidence="9" id="KW-1185">Reference proteome</keyword>
<evidence type="ECO:0000313" key="10">
    <source>
        <dbReference type="WBParaSite" id="SVE_0831000.1"/>
    </source>
</evidence>
<organism evidence="9 10">
    <name type="scientific">Strongyloides venezuelensis</name>
    <name type="common">Threadworm</name>
    <dbReference type="NCBI Taxonomy" id="75913"/>
    <lineage>
        <taxon>Eukaryota</taxon>
        <taxon>Metazoa</taxon>
        <taxon>Ecdysozoa</taxon>
        <taxon>Nematoda</taxon>
        <taxon>Chromadorea</taxon>
        <taxon>Rhabditida</taxon>
        <taxon>Tylenchina</taxon>
        <taxon>Panagrolaimomorpha</taxon>
        <taxon>Strongyloidoidea</taxon>
        <taxon>Strongyloididae</taxon>
        <taxon>Strongyloides</taxon>
    </lineage>
</organism>
<name>A0A0K0FHE7_STRVS</name>
<evidence type="ECO:0000256" key="3">
    <source>
        <dbReference type="ARBA" id="ARBA00022695"/>
    </source>
</evidence>
<dbReference type="Gene3D" id="1.10.340.70">
    <property type="match status" value="1"/>
</dbReference>
<dbReference type="Pfam" id="PF17921">
    <property type="entry name" value="Integrase_H2C2"/>
    <property type="match status" value="1"/>
</dbReference>
<dbReference type="InterPro" id="IPR012337">
    <property type="entry name" value="RNaseH-like_sf"/>
</dbReference>
<dbReference type="GO" id="GO:0003676">
    <property type="term" value="F:nucleic acid binding"/>
    <property type="evidence" value="ECO:0007669"/>
    <property type="project" value="InterPro"/>
</dbReference>
<evidence type="ECO:0000256" key="1">
    <source>
        <dbReference type="ARBA" id="ARBA00012493"/>
    </source>
</evidence>
<evidence type="ECO:0000313" key="9">
    <source>
        <dbReference type="Proteomes" id="UP000035680"/>
    </source>
</evidence>
<dbReference type="PANTHER" id="PTHR37984">
    <property type="entry name" value="PROTEIN CBG26694"/>
    <property type="match status" value="1"/>
</dbReference>